<gene>
    <name evidence="2" type="ORF">R4485_33005</name>
</gene>
<organism evidence="2 3">
    <name type="scientific">Mycolicibacterium fortuitum</name>
    <name type="common">Mycobacterium fortuitum</name>
    <dbReference type="NCBI Taxonomy" id="1766"/>
    <lineage>
        <taxon>Bacteria</taxon>
        <taxon>Bacillati</taxon>
        <taxon>Actinomycetota</taxon>
        <taxon>Actinomycetes</taxon>
        <taxon>Mycobacteriales</taxon>
        <taxon>Mycobacteriaceae</taxon>
        <taxon>Mycolicibacterium</taxon>
    </lineage>
</organism>
<dbReference type="EMBL" id="JAWLVV010000052">
    <property type="protein sequence ID" value="MDV7294985.1"/>
    <property type="molecule type" value="Genomic_DNA"/>
</dbReference>
<comment type="caution">
    <text evidence="2">The sequence shown here is derived from an EMBL/GenBank/DDBJ whole genome shotgun (WGS) entry which is preliminary data.</text>
</comment>
<evidence type="ECO:0000313" key="3">
    <source>
        <dbReference type="Proteomes" id="UP001186041"/>
    </source>
</evidence>
<evidence type="ECO:0000313" key="2">
    <source>
        <dbReference type="EMBL" id="MDV7294985.1"/>
    </source>
</evidence>
<proteinExistence type="predicted"/>
<evidence type="ECO:0008006" key="4">
    <source>
        <dbReference type="Google" id="ProtNLM"/>
    </source>
</evidence>
<feature type="signal peptide" evidence="1">
    <location>
        <begin position="1"/>
        <end position="25"/>
    </location>
</feature>
<protein>
    <recommendedName>
        <fullName evidence="4">Secreted protein</fullName>
    </recommendedName>
</protein>
<keyword evidence="1" id="KW-0732">Signal</keyword>
<accession>A0AAE4VIY7</accession>
<sequence>MVIKMLAGAAGVVTVAMASACSAHADTPKFPDISNYTAVNSSDYAIETTTPGHPSVGTYFLTPDGIVCGFSPGETVGCTGNNFPNVPPQEWKPEAGLTGVNSIDTVSGLSATNAPISMDGRVHGHPVKTLPAFHSITVDGITCGVDDEKMTACKDAQGRGFILSPAWSGKLKP</sequence>
<feature type="chain" id="PRO_5041977443" description="Secreted protein" evidence="1">
    <location>
        <begin position="26"/>
        <end position="173"/>
    </location>
</feature>
<name>A0AAE4VIY7_MYCFO</name>
<dbReference type="RefSeq" id="WP_081104821.1">
    <property type="nucleotide sequence ID" value="NZ_JAAZWN010000002.1"/>
</dbReference>
<evidence type="ECO:0000256" key="1">
    <source>
        <dbReference type="SAM" id="SignalP"/>
    </source>
</evidence>
<reference evidence="2" key="1">
    <citation type="submission" date="2023-10" db="EMBL/GenBank/DDBJ databases">
        <title>Mycolicibacterium fortuitum clinical isolates causing pulmonary infections in humans.</title>
        <authorList>
            <person name="Mejia-Ponce P.M."/>
            <person name="Zenteno-Cuevas R."/>
            <person name="Licona-Cassani C."/>
        </authorList>
    </citation>
    <scope>NUCLEOTIDE SEQUENCE</scope>
    <source>
        <strain evidence="2">M8</strain>
    </source>
</reference>
<dbReference type="Proteomes" id="UP001186041">
    <property type="component" value="Unassembled WGS sequence"/>
</dbReference>
<dbReference type="PROSITE" id="PS51257">
    <property type="entry name" value="PROKAR_LIPOPROTEIN"/>
    <property type="match status" value="1"/>
</dbReference>
<dbReference type="AlphaFoldDB" id="A0AAE4VIY7"/>